<organism evidence="1 2">
    <name type="scientific">Aspergillus bertholletiae</name>
    <dbReference type="NCBI Taxonomy" id="1226010"/>
    <lineage>
        <taxon>Eukaryota</taxon>
        <taxon>Fungi</taxon>
        <taxon>Dikarya</taxon>
        <taxon>Ascomycota</taxon>
        <taxon>Pezizomycotina</taxon>
        <taxon>Eurotiomycetes</taxon>
        <taxon>Eurotiomycetidae</taxon>
        <taxon>Eurotiales</taxon>
        <taxon>Aspergillaceae</taxon>
        <taxon>Aspergillus</taxon>
        <taxon>Aspergillus subgen. Circumdati</taxon>
    </lineage>
</organism>
<reference evidence="1 2" key="1">
    <citation type="submission" date="2019-04" db="EMBL/GenBank/DDBJ databases">
        <title>Friends and foes A comparative genomics studyof 23 Aspergillus species from section Flavi.</title>
        <authorList>
            <consortium name="DOE Joint Genome Institute"/>
            <person name="Kjaerbolling I."/>
            <person name="Vesth T."/>
            <person name="Frisvad J.C."/>
            <person name="Nybo J.L."/>
            <person name="Theobald S."/>
            <person name="Kildgaard S."/>
            <person name="Isbrandt T."/>
            <person name="Kuo A."/>
            <person name="Sato A."/>
            <person name="Lyhne E.K."/>
            <person name="Kogle M.E."/>
            <person name="Wiebenga A."/>
            <person name="Kun R.S."/>
            <person name="Lubbers R.J."/>
            <person name="Makela M.R."/>
            <person name="Barry K."/>
            <person name="Chovatia M."/>
            <person name="Clum A."/>
            <person name="Daum C."/>
            <person name="Haridas S."/>
            <person name="He G."/>
            <person name="LaButti K."/>
            <person name="Lipzen A."/>
            <person name="Mondo S."/>
            <person name="Riley R."/>
            <person name="Salamov A."/>
            <person name="Simmons B.A."/>
            <person name="Magnuson J.K."/>
            <person name="Henrissat B."/>
            <person name="Mortensen U.H."/>
            <person name="Larsen T.O."/>
            <person name="Devries R.P."/>
            <person name="Grigoriev I.V."/>
            <person name="Machida M."/>
            <person name="Baker S.E."/>
            <person name="Andersen M.R."/>
        </authorList>
    </citation>
    <scope>NUCLEOTIDE SEQUENCE [LARGE SCALE GENOMIC DNA]</scope>
    <source>
        <strain evidence="1 2">IBT 29228</strain>
    </source>
</reference>
<protein>
    <submittedName>
        <fullName evidence="1">Uncharacterized protein</fullName>
    </submittedName>
</protein>
<sequence>MTGGGNAGICRSTEGLNLSEVPLLRDDQRSKPQGPELVLSLASFSRRYESTFTVDPYGPFGVGVYTSQYSFSRCRRIGDRLFMARTKSNNEGLCTRGNLPRRVSAALREGHRKNNCFRRHHHPTWAFQSLGNVQRFLTSRSPDVRGIPSHPGGFFF</sequence>
<name>A0A5N7BIE2_9EURO</name>
<dbReference type="EMBL" id="ML736170">
    <property type="protein sequence ID" value="KAE8381551.1"/>
    <property type="molecule type" value="Genomic_DNA"/>
</dbReference>
<dbReference type="Proteomes" id="UP000326198">
    <property type="component" value="Unassembled WGS sequence"/>
</dbReference>
<proteinExistence type="predicted"/>
<accession>A0A5N7BIE2</accession>
<feature type="non-terminal residue" evidence="1">
    <location>
        <position position="156"/>
    </location>
</feature>
<evidence type="ECO:0000313" key="1">
    <source>
        <dbReference type="EMBL" id="KAE8381551.1"/>
    </source>
</evidence>
<keyword evidence="2" id="KW-1185">Reference proteome</keyword>
<evidence type="ECO:0000313" key="2">
    <source>
        <dbReference type="Proteomes" id="UP000326198"/>
    </source>
</evidence>
<gene>
    <name evidence="1" type="ORF">BDV26DRAFT_255367</name>
</gene>
<dbReference type="AlphaFoldDB" id="A0A5N7BIE2"/>